<feature type="coiled-coil region" evidence="6">
    <location>
        <begin position="424"/>
        <end position="458"/>
    </location>
</feature>
<dbReference type="SMART" id="SM00220">
    <property type="entry name" value="S_TKc"/>
    <property type="match status" value="1"/>
</dbReference>
<dbReference type="Gene3D" id="3.30.200.20">
    <property type="entry name" value="Phosphorylase Kinase, domain 1"/>
    <property type="match status" value="1"/>
</dbReference>
<dbReference type="InterPro" id="IPR011990">
    <property type="entry name" value="TPR-like_helical_dom_sf"/>
</dbReference>
<evidence type="ECO:0000313" key="9">
    <source>
        <dbReference type="EMBL" id="QDU65382.1"/>
    </source>
</evidence>
<dbReference type="GO" id="GO:0004674">
    <property type="term" value="F:protein serine/threonine kinase activity"/>
    <property type="evidence" value="ECO:0007669"/>
    <property type="project" value="UniProtKB-EC"/>
</dbReference>
<dbReference type="RefSeq" id="WP_419192047.1">
    <property type="nucleotide sequence ID" value="NZ_CP036287.1"/>
</dbReference>
<organism evidence="9 10">
    <name type="scientific">Engelhardtia mirabilis</name>
    <dbReference type="NCBI Taxonomy" id="2528011"/>
    <lineage>
        <taxon>Bacteria</taxon>
        <taxon>Pseudomonadati</taxon>
        <taxon>Planctomycetota</taxon>
        <taxon>Planctomycetia</taxon>
        <taxon>Planctomycetia incertae sedis</taxon>
        <taxon>Engelhardtia</taxon>
    </lineage>
</organism>
<dbReference type="InterPro" id="IPR019734">
    <property type="entry name" value="TPR_rpt"/>
</dbReference>
<dbReference type="InterPro" id="IPR000719">
    <property type="entry name" value="Prot_kinase_dom"/>
</dbReference>
<dbReference type="AlphaFoldDB" id="A0A518BEK8"/>
<keyword evidence="3 9" id="KW-0418">Kinase</keyword>
<dbReference type="SUPFAM" id="SSF48452">
    <property type="entry name" value="TPR-like"/>
    <property type="match status" value="3"/>
</dbReference>
<dbReference type="Pfam" id="PF13424">
    <property type="entry name" value="TPR_12"/>
    <property type="match status" value="1"/>
</dbReference>
<accession>A0A518BEK8</accession>
<dbReference type="SUPFAM" id="SSF56112">
    <property type="entry name" value="Protein kinase-like (PK-like)"/>
    <property type="match status" value="1"/>
</dbReference>
<feature type="domain" description="Protein kinase" evidence="8">
    <location>
        <begin position="86"/>
        <end position="360"/>
    </location>
</feature>
<dbReference type="PROSITE" id="PS00107">
    <property type="entry name" value="PROTEIN_KINASE_ATP"/>
    <property type="match status" value="1"/>
</dbReference>
<dbReference type="Gene3D" id="1.10.510.10">
    <property type="entry name" value="Transferase(Phosphotransferase) domain 1"/>
    <property type="match status" value="1"/>
</dbReference>
<dbReference type="PANTHER" id="PTHR43289:SF6">
    <property type="entry name" value="SERINE_THREONINE-PROTEIN KINASE NEKL-3"/>
    <property type="match status" value="1"/>
</dbReference>
<proteinExistence type="predicted"/>
<evidence type="ECO:0000313" key="10">
    <source>
        <dbReference type="Proteomes" id="UP000316921"/>
    </source>
</evidence>
<name>A0A518BEK8_9BACT</name>
<evidence type="ECO:0000259" key="8">
    <source>
        <dbReference type="PROSITE" id="PS50011"/>
    </source>
</evidence>
<dbReference type="PANTHER" id="PTHR43289">
    <property type="entry name" value="MITOGEN-ACTIVATED PROTEIN KINASE KINASE KINASE 20-RELATED"/>
    <property type="match status" value="1"/>
</dbReference>
<evidence type="ECO:0000256" key="5">
    <source>
        <dbReference type="PROSITE-ProRule" id="PRU10141"/>
    </source>
</evidence>
<dbReference type="Pfam" id="PF00069">
    <property type="entry name" value="Pkinase"/>
    <property type="match status" value="1"/>
</dbReference>
<feature type="binding site" evidence="5">
    <location>
        <position position="115"/>
    </location>
    <ligand>
        <name>ATP</name>
        <dbReference type="ChEBI" id="CHEBI:30616"/>
    </ligand>
</feature>
<evidence type="ECO:0000256" key="1">
    <source>
        <dbReference type="ARBA" id="ARBA00022679"/>
    </source>
</evidence>
<dbReference type="InterPro" id="IPR008271">
    <property type="entry name" value="Ser/Thr_kinase_AS"/>
</dbReference>
<evidence type="ECO:0000256" key="3">
    <source>
        <dbReference type="ARBA" id="ARBA00022777"/>
    </source>
</evidence>
<dbReference type="KEGG" id="pbap:Pla133_04470"/>
<keyword evidence="7" id="KW-0472">Membrane</keyword>
<keyword evidence="10" id="KW-1185">Reference proteome</keyword>
<dbReference type="EMBL" id="CP036287">
    <property type="protein sequence ID" value="QDU65382.1"/>
    <property type="molecule type" value="Genomic_DNA"/>
</dbReference>
<feature type="transmembrane region" description="Helical" evidence="7">
    <location>
        <begin position="380"/>
        <end position="404"/>
    </location>
</feature>
<dbReference type="InterPro" id="IPR017441">
    <property type="entry name" value="Protein_kinase_ATP_BS"/>
</dbReference>
<keyword evidence="7" id="KW-0812">Transmembrane</keyword>
<reference evidence="9 10" key="1">
    <citation type="submission" date="2019-02" db="EMBL/GenBank/DDBJ databases">
        <title>Deep-cultivation of Planctomycetes and their phenomic and genomic characterization uncovers novel biology.</title>
        <authorList>
            <person name="Wiegand S."/>
            <person name="Jogler M."/>
            <person name="Boedeker C."/>
            <person name="Pinto D."/>
            <person name="Vollmers J."/>
            <person name="Rivas-Marin E."/>
            <person name="Kohn T."/>
            <person name="Peeters S.H."/>
            <person name="Heuer A."/>
            <person name="Rast P."/>
            <person name="Oberbeckmann S."/>
            <person name="Bunk B."/>
            <person name="Jeske O."/>
            <person name="Meyerdierks A."/>
            <person name="Storesund J.E."/>
            <person name="Kallscheuer N."/>
            <person name="Luecker S."/>
            <person name="Lage O.M."/>
            <person name="Pohl T."/>
            <person name="Merkel B.J."/>
            <person name="Hornburger P."/>
            <person name="Mueller R.-W."/>
            <person name="Bruemmer F."/>
            <person name="Labrenz M."/>
            <person name="Spormann A.M."/>
            <person name="Op den Camp H."/>
            <person name="Overmann J."/>
            <person name="Amann R."/>
            <person name="Jetten M.S.M."/>
            <person name="Mascher T."/>
            <person name="Medema M.H."/>
            <person name="Devos D.P."/>
            <person name="Kaster A.-K."/>
            <person name="Ovreas L."/>
            <person name="Rohde M."/>
            <person name="Galperin M.Y."/>
            <person name="Jogler C."/>
        </authorList>
    </citation>
    <scope>NUCLEOTIDE SEQUENCE [LARGE SCALE GENOMIC DNA]</scope>
    <source>
        <strain evidence="9 10">Pla133</strain>
    </source>
</reference>
<sequence>MDSSGFRRVREAFEAALALPAEARVDAVRSALRDDPDLAREAERMLAAHATDERFLEPPSAETLVDLAHRHETHVVLQPGAHIGGFELVRPIGAGGMGEVWEARQESPARSVALKALRSGLGTERSRRRFEEESQVLARLSHPGIAKVLASGVLEGPEGGPPRPWFAMELIEGARPLTAFARELPLRRRLLLLREACVAVQHGHLRGVIHRDLKPDNCLVDLEGRVRVIDFGIARATGETDLSLTAGGELLGTLGYMSPEQVLGLSEGIDVRTDVHALGVLLYHLLTGRSPWISDSSSWTALAKEVCERDPEPPSRLVPSLSRELDWVTARAMAKEPDRRYASAQDLADELGRYLDHQPLHAGPPSATYAARKFVRRNRAWVVGGAVAATLLLLGSAGTGWGLYKSVERGRELEARGIELETERASAVAARADAEAARAQAEERLERAEMLNRFLNTMLRGANPLGVTTTTSSESTVGEMLDRAASEVMRAFPGQSVLEADTRLLIGLSYYGQGRYESAQEHIEGARQIFADLLPERAFEWVRASRLLATLRGRRGDHAAAAQDLLELRGLAHGYLDDTYPELAAIDSDLAWALQESGQLTESIPYAQAARDRFVEFGPEFSPMAATAASHLARATRVLGDDEATEAAYRSARELIVGAYGPLSVQAGVAASNLGTFLFGKGRNAEARELFEEAIAILQIELDGDHPTVATLLYNLGGAVYELGELEESERISIACLEMNERLWGPDHSETLDAVASLGLVQIELGQFDEASVNFERAAVGRSAQLGPDHRRTVYARARALEARGLADPGSAAAVDAAVELDELYQHCLEVSGPAASSTQTVAAAGLRLASGTARGNRDLWAERVIE</sequence>
<dbReference type="GO" id="GO:0005524">
    <property type="term" value="F:ATP binding"/>
    <property type="evidence" value="ECO:0007669"/>
    <property type="project" value="UniProtKB-UniRule"/>
</dbReference>
<keyword evidence="7" id="KW-1133">Transmembrane helix</keyword>
<dbReference type="PROSITE" id="PS00108">
    <property type="entry name" value="PROTEIN_KINASE_ST"/>
    <property type="match status" value="1"/>
</dbReference>
<keyword evidence="2 5" id="KW-0547">Nucleotide-binding</keyword>
<evidence type="ECO:0000256" key="4">
    <source>
        <dbReference type="ARBA" id="ARBA00022840"/>
    </source>
</evidence>
<gene>
    <name evidence="9" type="primary">pknB_5</name>
    <name evidence="9" type="ORF">Pla133_04470</name>
</gene>
<dbReference type="Gene3D" id="1.25.40.10">
    <property type="entry name" value="Tetratricopeptide repeat domain"/>
    <property type="match status" value="2"/>
</dbReference>
<keyword evidence="4 5" id="KW-0067">ATP-binding</keyword>
<evidence type="ECO:0000256" key="7">
    <source>
        <dbReference type="SAM" id="Phobius"/>
    </source>
</evidence>
<dbReference type="SMART" id="SM00028">
    <property type="entry name" value="TPR"/>
    <property type="match status" value="4"/>
</dbReference>
<dbReference type="PROSITE" id="PS50011">
    <property type="entry name" value="PROTEIN_KINASE_DOM"/>
    <property type="match status" value="1"/>
</dbReference>
<dbReference type="CDD" id="cd14014">
    <property type="entry name" value="STKc_PknB_like"/>
    <property type="match status" value="1"/>
</dbReference>
<evidence type="ECO:0000256" key="2">
    <source>
        <dbReference type="ARBA" id="ARBA00022741"/>
    </source>
</evidence>
<keyword evidence="1 9" id="KW-0808">Transferase</keyword>
<evidence type="ECO:0000256" key="6">
    <source>
        <dbReference type="SAM" id="Coils"/>
    </source>
</evidence>
<dbReference type="EC" id="2.7.11.1" evidence="9"/>
<dbReference type="Proteomes" id="UP000316921">
    <property type="component" value="Chromosome"/>
</dbReference>
<dbReference type="InterPro" id="IPR011009">
    <property type="entry name" value="Kinase-like_dom_sf"/>
</dbReference>
<keyword evidence="6" id="KW-0175">Coiled coil</keyword>
<protein>
    <submittedName>
        <fullName evidence="9">Serine/threonine-protein kinase PknB</fullName>
        <ecNumber evidence="9">2.7.11.1</ecNumber>
    </submittedName>
</protein>